<evidence type="ECO:0000313" key="3">
    <source>
        <dbReference type="Proteomes" id="UP001500151"/>
    </source>
</evidence>
<sequence>MFLWILLLLLILVVFGFGFTMQTLWWVAAVLLVVWIVGFTRRGRGGARRRYGRR</sequence>
<protein>
    <recommendedName>
        <fullName evidence="4">Hydrophobic protein</fullName>
    </recommendedName>
</protein>
<proteinExistence type="predicted"/>
<keyword evidence="1" id="KW-1133">Transmembrane helix</keyword>
<organism evidence="2 3">
    <name type="scientific">Streptomyces vastus</name>
    <dbReference type="NCBI Taxonomy" id="285451"/>
    <lineage>
        <taxon>Bacteria</taxon>
        <taxon>Bacillati</taxon>
        <taxon>Actinomycetota</taxon>
        <taxon>Actinomycetes</taxon>
        <taxon>Kitasatosporales</taxon>
        <taxon>Streptomycetaceae</taxon>
        <taxon>Streptomyces</taxon>
    </lineage>
</organism>
<evidence type="ECO:0008006" key="4">
    <source>
        <dbReference type="Google" id="ProtNLM"/>
    </source>
</evidence>
<comment type="caution">
    <text evidence="2">The sequence shown here is derived from an EMBL/GenBank/DDBJ whole genome shotgun (WGS) entry which is preliminary data.</text>
</comment>
<dbReference type="EMBL" id="BAAASJ010000113">
    <property type="protein sequence ID" value="GAA2656491.1"/>
    <property type="molecule type" value="Genomic_DNA"/>
</dbReference>
<keyword evidence="1" id="KW-0812">Transmembrane</keyword>
<dbReference type="RefSeq" id="WP_344395301.1">
    <property type="nucleotide sequence ID" value="NZ_BAAASJ010000113.1"/>
</dbReference>
<gene>
    <name evidence="2" type="ORF">GCM10010307_70140</name>
</gene>
<keyword evidence="3" id="KW-1185">Reference proteome</keyword>
<dbReference type="Proteomes" id="UP001500151">
    <property type="component" value="Unassembled WGS sequence"/>
</dbReference>
<keyword evidence="1" id="KW-0472">Membrane</keyword>
<accession>A0ABP6E4Y7</accession>
<feature type="transmembrane region" description="Helical" evidence="1">
    <location>
        <begin position="26"/>
        <end position="44"/>
    </location>
</feature>
<reference evidence="3" key="1">
    <citation type="journal article" date="2019" name="Int. J. Syst. Evol. Microbiol.">
        <title>The Global Catalogue of Microorganisms (GCM) 10K type strain sequencing project: providing services to taxonomists for standard genome sequencing and annotation.</title>
        <authorList>
            <consortium name="The Broad Institute Genomics Platform"/>
            <consortium name="The Broad Institute Genome Sequencing Center for Infectious Disease"/>
            <person name="Wu L."/>
            <person name="Ma J."/>
        </authorList>
    </citation>
    <scope>NUCLEOTIDE SEQUENCE [LARGE SCALE GENOMIC DNA]</scope>
    <source>
        <strain evidence="3">JCM 4524</strain>
    </source>
</reference>
<evidence type="ECO:0000313" key="2">
    <source>
        <dbReference type="EMBL" id="GAA2656491.1"/>
    </source>
</evidence>
<evidence type="ECO:0000256" key="1">
    <source>
        <dbReference type="SAM" id="Phobius"/>
    </source>
</evidence>
<name>A0ABP6E4Y7_9ACTN</name>